<keyword evidence="4" id="KW-0238">DNA-binding</keyword>
<feature type="domain" description="RNA polymerase sigma factor 70 region 4 type 2" evidence="7">
    <location>
        <begin position="126"/>
        <end position="177"/>
    </location>
</feature>
<dbReference type="InterPro" id="IPR013325">
    <property type="entry name" value="RNA_pol_sigma_r2"/>
</dbReference>
<dbReference type="Gene3D" id="1.10.10.10">
    <property type="entry name" value="Winged helix-like DNA-binding domain superfamily/Winged helix DNA-binding domain"/>
    <property type="match status" value="1"/>
</dbReference>
<dbReference type="NCBIfam" id="TIGR02937">
    <property type="entry name" value="sigma70-ECF"/>
    <property type="match status" value="1"/>
</dbReference>
<dbReference type="InterPro" id="IPR036388">
    <property type="entry name" value="WH-like_DNA-bd_sf"/>
</dbReference>
<organism evidence="8 9">
    <name type="scientific">Saccharomonospora marina XMU15</name>
    <dbReference type="NCBI Taxonomy" id="882083"/>
    <lineage>
        <taxon>Bacteria</taxon>
        <taxon>Bacillati</taxon>
        <taxon>Actinomycetota</taxon>
        <taxon>Actinomycetes</taxon>
        <taxon>Pseudonocardiales</taxon>
        <taxon>Pseudonocardiaceae</taxon>
        <taxon>Saccharomonospora</taxon>
    </lineage>
</organism>
<evidence type="ECO:0000313" key="9">
    <source>
        <dbReference type="Proteomes" id="UP000004926"/>
    </source>
</evidence>
<keyword evidence="3" id="KW-0731">Sigma factor</keyword>
<keyword evidence="2" id="KW-0805">Transcription regulation</keyword>
<dbReference type="Proteomes" id="UP000004926">
    <property type="component" value="Chromosome"/>
</dbReference>
<proteinExistence type="inferred from homology"/>
<dbReference type="GO" id="GO:0003677">
    <property type="term" value="F:DNA binding"/>
    <property type="evidence" value="ECO:0007669"/>
    <property type="project" value="UniProtKB-KW"/>
</dbReference>
<dbReference type="Pfam" id="PF08281">
    <property type="entry name" value="Sigma70_r4_2"/>
    <property type="match status" value="1"/>
</dbReference>
<dbReference type="InterPro" id="IPR014284">
    <property type="entry name" value="RNA_pol_sigma-70_dom"/>
</dbReference>
<dbReference type="GO" id="GO:0006352">
    <property type="term" value="P:DNA-templated transcription initiation"/>
    <property type="evidence" value="ECO:0007669"/>
    <property type="project" value="InterPro"/>
</dbReference>
<feature type="domain" description="RNA polymerase sigma-70 region 2" evidence="6">
    <location>
        <begin position="37"/>
        <end position="104"/>
    </location>
</feature>
<dbReference type="InterPro" id="IPR014325">
    <property type="entry name" value="RNA_pol_sigma-E_actinobac"/>
</dbReference>
<dbReference type="GO" id="GO:0016987">
    <property type="term" value="F:sigma factor activity"/>
    <property type="evidence" value="ECO:0007669"/>
    <property type="project" value="UniProtKB-KW"/>
</dbReference>
<evidence type="ECO:0000256" key="4">
    <source>
        <dbReference type="ARBA" id="ARBA00023125"/>
    </source>
</evidence>
<evidence type="ECO:0000256" key="2">
    <source>
        <dbReference type="ARBA" id="ARBA00023015"/>
    </source>
</evidence>
<evidence type="ECO:0000256" key="1">
    <source>
        <dbReference type="ARBA" id="ARBA00010641"/>
    </source>
</evidence>
<dbReference type="Pfam" id="PF04542">
    <property type="entry name" value="Sigma70_r2"/>
    <property type="match status" value="1"/>
</dbReference>
<dbReference type="InterPro" id="IPR007627">
    <property type="entry name" value="RNA_pol_sigma70_r2"/>
</dbReference>
<keyword evidence="9" id="KW-1185">Reference proteome</keyword>
<dbReference type="NCBIfam" id="TIGR02983">
    <property type="entry name" value="SigE-fam_strep"/>
    <property type="match status" value="1"/>
</dbReference>
<dbReference type="SUPFAM" id="SSF88946">
    <property type="entry name" value="Sigma2 domain of RNA polymerase sigma factors"/>
    <property type="match status" value="1"/>
</dbReference>
<evidence type="ECO:0000313" key="8">
    <source>
        <dbReference type="EMBL" id="EHR48603.1"/>
    </source>
</evidence>
<dbReference type="Gene3D" id="1.10.1740.10">
    <property type="match status" value="1"/>
</dbReference>
<dbReference type="PANTHER" id="PTHR43133">
    <property type="entry name" value="RNA POLYMERASE ECF-TYPE SIGMA FACTO"/>
    <property type="match status" value="1"/>
</dbReference>
<evidence type="ECO:0000256" key="3">
    <source>
        <dbReference type="ARBA" id="ARBA00023082"/>
    </source>
</evidence>
<dbReference type="RefSeq" id="WP_009151994.1">
    <property type="nucleotide sequence ID" value="NZ_CM001439.1"/>
</dbReference>
<sequence>MTAFVPVVARGDGWAGTVGRERGSVVPGDLADFEEFVQATLPGLLRYGHALTGNPHDAADLVQTVLEKIGSRWGQVLRKTGDPLAYVRRSMTNAHISRWRRHRRENLVAELPEPNPHMPADPFEHEPLWQALRELPPRQRAVIVLRYYEGLSEAEIADALGVSPGTVKSQASKAIASLRGRLRDDRAPEGR</sequence>
<evidence type="ECO:0000256" key="5">
    <source>
        <dbReference type="ARBA" id="ARBA00023163"/>
    </source>
</evidence>
<evidence type="ECO:0000259" key="7">
    <source>
        <dbReference type="Pfam" id="PF08281"/>
    </source>
</evidence>
<dbReference type="HOGENOM" id="CLU_047691_15_4_11"/>
<dbReference type="eggNOG" id="COG1595">
    <property type="taxonomic scope" value="Bacteria"/>
</dbReference>
<dbReference type="InterPro" id="IPR039425">
    <property type="entry name" value="RNA_pol_sigma-70-like"/>
</dbReference>
<accession>H5X179</accession>
<gene>
    <name evidence="8" type="ORF">SacmaDRAFT_0294</name>
</gene>
<dbReference type="InterPro" id="IPR013249">
    <property type="entry name" value="RNA_pol_sigma70_r4_t2"/>
</dbReference>
<dbReference type="SUPFAM" id="SSF88659">
    <property type="entry name" value="Sigma3 and sigma4 domains of RNA polymerase sigma factors"/>
    <property type="match status" value="1"/>
</dbReference>
<evidence type="ECO:0000259" key="6">
    <source>
        <dbReference type="Pfam" id="PF04542"/>
    </source>
</evidence>
<dbReference type="STRING" id="882083.SacmaDRAFT_0294"/>
<dbReference type="EMBL" id="CM001439">
    <property type="protein sequence ID" value="EHR48603.1"/>
    <property type="molecule type" value="Genomic_DNA"/>
</dbReference>
<name>H5X179_9PSEU</name>
<reference evidence="8 9" key="1">
    <citation type="journal article" date="2012" name="Stand. Genomic Sci.">
        <title>Genome sequence of the ocean sediment bacterium Saccharomonospora marina type strain (XMU15(T)).</title>
        <authorList>
            <person name="Klenk H.P."/>
            <person name="Lu M."/>
            <person name="Lucas S."/>
            <person name="Lapidus A."/>
            <person name="Copeland A."/>
            <person name="Pitluck S."/>
            <person name="Goodwin L.A."/>
            <person name="Han C."/>
            <person name="Tapia R."/>
            <person name="Brambilla E.M."/>
            <person name="Potter G."/>
            <person name="Land M."/>
            <person name="Ivanova N."/>
            <person name="Rohde M."/>
            <person name="Goker M."/>
            <person name="Detter J.C."/>
            <person name="Li W.J."/>
            <person name="Kyrpides N.C."/>
            <person name="Woyke T."/>
        </authorList>
    </citation>
    <scope>NUCLEOTIDE SEQUENCE [LARGE SCALE GENOMIC DNA]</scope>
    <source>
        <strain evidence="8 9">XMU15</strain>
    </source>
</reference>
<dbReference type="CDD" id="cd06171">
    <property type="entry name" value="Sigma70_r4"/>
    <property type="match status" value="1"/>
</dbReference>
<keyword evidence="5" id="KW-0804">Transcription</keyword>
<dbReference type="AlphaFoldDB" id="H5X179"/>
<comment type="similarity">
    <text evidence="1">Belongs to the sigma-70 factor family. ECF subfamily.</text>
</comment>
<dbReference type="InterPro" id="IPR013324">
    <property type="entry name" value="RNA_pol_sigma_r3/r4-like"/>
</dbReference>
<dbReference type="PANTHER" id="PTHR43133:SF50">
    <property type="entry name" value="ECF RNA POLYMERASE SIGMA FACTOR SIGM"/>
    <property type="match status" value="1"/>
</dbReference>
<protein>
    <submittedName>
        <fullName evidence="8">RNA polymerase sigma-70 factor, sigma-E family</fullName>
    </submittedName>
</protein>